<protein>
    <submittedName>
        <fullName evidence="5">Polyprenol monophosphomannose synthase</fullName>
    </submittedName>
</protein>
<dbReference type="SUPFAM" id="SSF53448">
    <property type="entry name" value="Nucleotide-diphospho-sugar transferases"/>
    <property type="match status" value="1"/>
</dbReference>
<dbReference type="FunFam" id="3.90.550.10:FF:000128">
    <property type="entry name" value="Glycosyl transferase family 2"/>
    <property type="match status" value="1"/>
</dbReference>
<sequence>MNDSLVIIPTYNEKDNIRLIIDAVVSLPKAFDILIVDDGSPDGTGNIVKELQQTNLGETTLHLIERSGKLGLGTAYITGFKFAIEKGYDFIFEMDADFSHNPKDLIRLYDSCAKNGNDLAIGSRYISGVNVVNWPMGRVIMSYFASIYVRFITGMPINDTTAGFVCFRRQVLEAIDLDNIKFIGYAFQIEMKFTALKFGFKLNEVPIVFTDRTRGKSKMSGSIFKEAFFGVIRMKIDSFFKKYIPASAS</sequence>
<organism evidence="5 6">
    <name type="scientific">Fulvivirga lutea</name>
    <dbReference type="NCBI Taxonomy" id="2810512"/>
    <lineage>
        <taxon>Bacteria</taxon>
        <taxon>Pseudomonadati</taxon>
        <taxon>Bacteroidota</taxon>
        <taxon>Cytophagia</taxon>
        <taxon>Cytophagales</taxon>
        <taxon>Fulvivirgaceae</taxon>
        <taxon>Fulvivirga</taxon>
    </lineage>
</organism>
<dbReference type="Gene3D" id="3.90.550.10">
    <property type="entry name" value="Spore Coat Polysaccharide Biosynthesis Protein SpsA, Chain A"/>
    <property type="match status" value="1"/>
</dbReference>
<feature type="domain" description="Glycosyltransferase 2-like" evidence="4">
    <location>
        <begin position="6"/>
        <end position="174"/>
    </location>
</feature>
<comment type="similarity">
    <text evidence="1">Belongs to the glycosyltransferase 2 family.</text>
</comment>
<dbReference type="CDD" id="cd06442">
    <property type="entry name" value="DPM1_like"/>
    <property type="match status" value="1"/>
</dbReference>
<evidence type="ECO:0000259" key="4">
    <source>
        <dbReference type="Pfam" id="PF00535"/>
    </source>
</evidence>
<dbReference type="PANTHER" id="PTHR43398:SF1">
    <property type="entry name" value="DOLICHOL-PHOSPHATE MANNOSYLTRANSFERASE SUBUNIT 1"/>
    <property type="match status" value="1"/>
</dbReference>
<dbReference type="GO" id="GO:0004582">
    <property type="term" value="F:dolichyl-phosphate beta-D-mannosyltransferase activity"/>
    <property type="evidence" value="ECO:0007669"/>
    <property type="project" value="InterPro"/>
</dbReference>
<accession>A0A975A2H1</accession>
<dbReference type="InterPro" id="IPR029044">
    <property type="entry name" value="Nucleotide-diphossugar_trans"/>
</dbReference>
<evidence type="ECO:0000313" key="6">
    <source>
        <dbReference type="Proteomes" id="UP000662783"/>
    </source>
</evidence>
<dbReference type="GO" id="GO:0009247">
    <property type="term" value="P:glycolipid biosynthetic process"/>
    <property type="evidence" value="ECO:0007669"/>
    <property type="project" value="TreeGrafter"/>
</dbReference>
<reference evidence="5" key="1">
    <citation type="submission" date="2021-02" db="EMBL/GenBank/DDBJ databases">
        <title>Fulvivirga sp. S481 isolated from sea water.</title>
        <authorList>
            <person name="Bae S.S."/>
            <person name="Baek K."/>
        </authorList>
    </citation>
    <scope>NUCLEOTIDE SEQUENCE</scope>
    <source>
        <strain evidence="5">S481</strain>
    </source>
</reference>
<dbReference type="RefSeq" id="WP_205723791.1">
    <property type="nucleotide sequence ID" value="NZ_CP070608.1"/>
</dbReference>
<evidence type="ECO:0000313" key="5">
    <source>
        <dbReference type="EMBL" id="QSE99280.1"/>
    </source>
</evidence>
<dbReference type="KEGG" id="fuv:JR347_09390"/>
<dbReference type="PANTHER" id="PTHR43398">
    <property type="entry name" value="DOLICHOL-PHOSPHATE MANNOSYLTRANSFERASE SUBUNIT 1"/>
    <property type="match status" value="1"/>
</dbReference>
<dbReference type="InterPro" id="IPR001173">
    <property type="entry name" value="Glyco_trans_2-like"/>
</dbReference>
<keyword evidence="3" id="KW-0808">Transferase</keyword>
<dbReference type="Proteomes" id="UP000662783">
    <property type="component" value="Chromosome"/>
</dbReference>
<proteinExistence type="inferred from homology"/>
<gene>
    <name evidence="5" type="ORF">JR347_09390</name>
</gene>
<dbReference type="GO" id="GO:0016020">
    <property type="term" value="C:membrane"/>
    <property type="evidence" value="ECO:0007669"/>
    <property type="project" value="GOC"/>
</dbReference>
<keyword evidence="2" id="KW-0328">Glycosyltransferase</keyword>
<evidence type="ECO:0000256" key="2">
    <source>
        <dbReference type="ARBA" id="ARBA00022676"/>
    </source>
</evidence>
<dbReference type="InterPro" id="IPR039528">
    <property type="entry name" value="DPM1-like"/>
</dbReference>
<name>A0A975A2H1_9BACT</name>
<dbReference type="AlphaFoldDB" id="A0A975A2H1"/>
<keyword evidence="6" id="KW-1185">Reference proteome</keyword>
<dbReference type="EMBL" id="CP070608">
    <property type="protein sequence ID" value="QSE99280.1"/>
    <property type="molecule type" value="Genomic_DNA"/>
</dbReference>
<dbReference type="Pfam" id="PF00535">
    <property type="entry name" value="Glycos_transf_2"/>
    <property type="match status" value="1"/>
</dbReference>
<evidence type="ECO:0000256" key="1">
    <source>
        <dbReference type="ARBA" id="ARBA00006739"/>
    </source>
</evidence>
<evidence type="ECO:0000256" key="3">
    <source>
        <dbReference type="ARBA" id="ARBA00022679"/>
    </source>
</evidence>